<comment type="caution">
    <text evidence="21">The sequence shown here is derived from an EMBL/GenBank/DDBJ whole genome shotgun (WGS) entry which is preliminary data.</text>
</comment>
<organism evidence="21 22">
    <name type="scientific">Streptococcus pneumoniae</name>
    <dbReference type="NCBI Taxonomy" id="1313"/>
    <lineage>
        <taxon>Bacteria</taxon>
        <taxon>Bacillati</taxon>
        <taxon>Bacillota</taxon>
        <taxon>Bacilli</taxon>
        <taxon>Lactobacillales</taxon>
        <taxon>Streptococcaceae</taxon>
        <taxon>Streptococcus</taxon>
    </lineage>
</organism>
<evidence type="ECO:0000256" key="15">
    <source>
        <dbReference type="ARBA" id="ARBA00048573"/>
    </source>
</evidence>
<dbReference type="GO" id="GO:0006431">
    <property type="term" value="P:methionyl-tRNA aminoacylation"/>
    <property type="evidence" value="ECO:0007669"/>
    <property type="project" value="InterPro"/>
</dbReference>
<keyword evidence="8 16" id="KW-0479">Metal-binding</keyword>
<dbReference type="GO" id="GO:0000287">
    <property type="term" value="F:magnesium ion binding"/>
    <property type="evidence" value="ECO:0007669"/>
    <property type="project" value="UniProtKB-UniRule"/>
</dbReference>
<evidence type="ECO:0000256" key="12">
    <source>
        <dbReference type="ARBA" id="ARBA00022884"/>
    </source>
</evidence>
<keyword evidence="9 16" id="KW-0547">Nucleotide-binding</keyword>
<dbReference type="InterPro" id="IPR002313">
    <property type="entry name" value="Lys-tRNA-ligase_II"/>
</dbReference>
<feature type="domain" description="TRNA-binding" evidence="20">
    <location>
        <begin position="543"/>
        <end position="648"/>
    </location>
</feature>
<dbReference type="CDD" id="cd04322">
    <property type="entry name" value="LysRS_N"/>
    <property type="match status" value="1"/>
</dbReference>
<reference evidence="21 22" key="1">
    <citation type="submission" date="2019-04" db="EMBL/GenBank/DDBJ databases">
        <authorList>
            <consortium name="Pathogen Informatics"/>
        </authorList>
    </citation>
    <scope>NUCLEOTIDE SEQUENCE [LARGE SCALE GENOMIC DNA]</scope>
    <source>
        <strain evidence="21 22">GPSC54</strain>
    </source>
</reference>
<dbReference type="PANTHER" id="PTHR42918">
    <property type="entry name" value="LYSYL-TRNA SYNTHETASE"/>
    <property type="match status" value="1"/>
</dbReference>
<dbReference type="Gene3D" id="2.40.50.140">
    <property type="entry name" value="Nucleic acid-binding proteins"/>
    <property type="match status" value="2"/>
</dbReference>
<dbReference type="PROSITE" id="PS50862">
    <property type="entry name" value="AA_TRNA_LIGASE_II"/>
    <property type="match status" value="1"/>
</dbReference>
<name>A0AAJ5TIP5_STREE</name>
<dbReference type="Pfam" id="PF01336">
    <property type="entry name" value="tRNA_anti-codon"/>
    <property type="match status" value="1"/>
</dbReference>
<dbReference type="InterPro" id="IPR004495">
    <property type="entry name" value="Met-tRNA-synth_bsu_C"/>
</dbReference>
<dbReference type="NCBIfam" id="NF001756">
    <property type="entry name" value="PRK00484.1"/>
    <property type="match status" value="1"/>
</dbReference>
<proteinExistence type="inferred from homology"/>
<evidence type="ECO:0000256" key="9">
    <source>
        <dbReference type="ARBA" id="ARBA00022741"/>
    </source>
</evidence>
<dbReference type="HAMAP" id="MF_00252">
    <property type="entry name" value="Lys_tRNA_synth_class2"/>
    <property type="match status" value="1"/>
</dbReference>
<dbReference type="EMBL" id="CAASIK010000002">
    <property type="protein sequence ID" value="VNB39185.1"/>
    <property type="molecule type" value="Genomic_DNA"/>
</dbReference>
<dbReference type="GO" id="GO:0004825">
    <property type="term" value="F:methionine-tRNA ligase activity"/>
    <property type="evidence" value="ECO:0007669"/>
    <property type="project" value="InterPro"/>
</dbReference>
<dbReference type="FunFam" id="2.40.50.140:FF:000024">
    <property type="entry name" value="Lysine--tRNA ligase"/>
    <property type="match status" value="1"/>
</dbReference>
<dbReference type="Pfam" id="PF01588">
    <property type="entry name" value="tRNA_bind"/>
    <property type="match status" value="1"/>
</dbReference>
<dbReference type="CDD" id="cd02800">
    <property type="entry name" value="tRNA_bind_EcMetRS_like"/>
    <property type="match status" value="1"/>
</dbReference>
<evidence type="ECO:0000256" key="18">
    <source>
        <dbReference type="RuleBase" id="RU000336"/>
    </source>
</evidence>
<feature type="domain" description="Aminoacyl-transfer RNA synthetases class-II family profile" evidence="19">
    <location>
        <begin position="178"/>
        <end position="497"/>
    </location>
</feature>
<dbReference type="InterPro" id="IPR045864">
    <property type="entry name" value="aa-tRNA-synth_II/BPL/LPL"/>
</dbReference>
<dbReference type="PANTHER" id="PTHR42918:SF15">
    <property type="entry name" value="LYSINE--TRNA LIGASE, CHLOROPLASTIC_MITOCHONDRIAL"/>
    <property type="match status" value="1"/>
</dbReference>
<keyword evidence="13 16" id="KW-0648">Protein biosynthesis</keyword>
<dbReference type="GO" id="GO:0006430">
    <property type="term" value="P:lysyl-tRNA aminoacylation"/>
    <property type="evidence" value="ECO:0007669"/>
    <property type="project" value="UniProtKB-UniRule"/>
</dbReference>
<dbReference type="AlphaFoldDB" id="A0AAJ5TIP5"/>
<comment type="subunit">
    <text evidence="4 16">Homodimer.</text>
</comment>
<evidence type="ECO:0000256" key="14">
    <source>
        <dbReference type="ARBA" id="ARBA00023146"/>
    </source>
</evidence>
<keyword evidence="6 17" id="KW-0820">tRNA-binding</keyword>
<comment type="similarity">
    <text evidence="3 16">Belongs to the class-II aminoacyl-tRNA synthetase family.</text>
</comment>
<dbReference type="Gene3D" id="3.30.930.10">
    <property type="entry name" value="Bira Bifunctional Protein, Domain 2"/>
    <property type="match status" value="1"/>
</dbReference>
<evidence type="ECO:0000256" key="10">
    <source>
        <dbReference type="ARBA" id="ARBA00022840"/>
    </source>
</evidence>
<dbReference type="NCBIfam" id="TIGR00499">
    <property type="entry name" value="lysS_bact"/>
    <property type="match status" value="1"/>
</dbReference>
<evidence type="ECO:0000256" key="16">
    <source>
        <dbReference type="HAMAP-Rule" id="MF_00252"/>
    </source>
</evidence>
<feature type="binding site" evidence="16">
    <location>
        <position position="416"/>
    </location>
    <ligand>
        <name>Mg(2+)</name>
        <dbReference type="ChEBI" id="CHEBI:18420"/>
        <label>2</label>
    </ligand>
</feature>
<dbReference type="InterPro" id="IPR004364">
    <property type="entry name" value="Aa-tRNA-synt_II"/>
</dbReference>
<evidence type="ECO:0000256" key="3">
    <source>
        <dbReference type="ARBA" id="ARBA00008226"/>
    </source>
</evidence>
<dbReference type="CDD" id="cd00775">
    <property type="entry name" value="LysRS_core"/>
    <property type="match status" value="1"/>
</dbReference>
<evidence type="ECO:0000256" key="2">
    <source>
        <dbReference type="ARBA" id="ARBA00005328"/>
    </source>
</evidence>
<dbReference type="InterPro" id="IPR006195">
    <property type="entry name" value="aa-tRNA-synth_II"/>
</dbReference>
<dbReference type="GO" id="GO:0140096">
    <property type="term" value="F:catalytic activity, acting on a protein"/>
    <property type="evidence" value="ECO:0007669"/>
    <property type="project" value="UniProtKB-ARBA"/>
</dbReference>
<evidence type="ECO:0000256" key="7">
    <source>
        <dbReference type="ARBA" id="ARBA00022598"/>
    </source>
</evidence>
<evidence type="ECO:0000256" key="4">
    <source>
        <dbReference type="ARBA" id="ARBA00011738"/>
    </source>
</evidence>
<dbReference type="Pfam" id="PF00152">
    <property type="entry name" value="tRNA-synt_2"/>
    <property type="match status" value="1"/>
</dbReference>
<dbReference type="Proteomes" id="UP000310822">
    <property type="component" value="Unassembled WGS sequence"/>
</dbReference>
<comment type="catalytic activity">
    <reaction evidence="15 16 18">
        <text>tRNA(Lys) + L-lysine + ATP = L-lysyl-tRNA(Lys) + AMP + diphosphate</text>
        <dbReference type="Rhea" id="RHEA:20792"/>
        <dbReference type="Rhea" id="RHEA-COMP:9696"/>
        <dbReference type="Rhea" id="RHEA-COMP:9697"/>
        <dbReference type="ChEBI" id="CHEBI:30616"/>
        <dbReference type="ChEBI" id="CHEBI:32551"/>
        <dbReference type="ChEBI" id="CHEBI:33019"/>
        <dbReference type="ChEBI" id="CHEBI:78442"/>
        <dbReference type="ChEBI" id="CHEBI:78529"/>
        <dbReference type="ChEBI" id="CHEBI:456215"/>
        <dbReference type="EC" id="6.1.1.6"/>
    </reaction>
</comment>
<evidence type="ECO:0000256" key="6">
    <source>
        <dbReference type="ARBA" id="ARBA00022555"/>
    </source>
</evidence>
<sequence length="648" mass="73856">MSTEHMEELNDQQIVRREKMAALREQGIDPFGKRFERTANSQELKDKYANLDKEQLHDKNETATIAGRLITKRGKGKVGFAHLQDREGQIQIYVRKDAVGEENYEIFKKADLGDFLGVEGEVMRTDMGELSIKATHITHLSKALRPLPEKFHGLTDVETIYRKRYLDLISNRESFERFVTRSKIISEIRRYLDQKGFLEVETPVLHNEAGGAAARPFITHHNAQNIDMVLRIATELHLKRLIVGGMERVYEIGRIFRNEGMDATHNPEFTSIEVYQAYADFQDIMDLTEGIIQHAAKSVKGDGPVNYQGTEIKINEPFKRVHMVDAIREITGVDFWQDMTLEEAKTIAAEKKVPVEKHYTEVGHIINAFFEEFVEETLIQPTFVYGHPVAVSPLAKKNPEDQRFTDRFELFIMTKEYGNAFTELNDPIDQLSRFEAQAKAKELGDDEATGIDYDYIEALEYGMPPTGGLGIGIDRLCMLLTDTTTIRDVLLFPTMKPIGLEKAENGGLSKETYETYDKLTTEEIDLSKVKVEPLFEDMVDFETFSKSDFRVVKVKYCEEVPKSKKLLKFTLDDGSEKERVILSGIKEYYSAESLIGKTLLAICNLPPRKMMGIDSEGMIISAICEYDGEEKLNLIMLDDNIPAGSKLY</sequence>
<comment type="similarity">
    <text evidence="2">Belongs to the class-I aminoacyl-tRNA synthetase family. MetG type 2B subfamily.</text>
</comment>
<dbReference type="GO" id="GO:0000049">
    <property type="term" value="F:tRNA binding"/>
    <property type="evidence" value="ECO:0007669"/>
    <property type="project" value="UniProtKB-UniRule"/>
</dbReference>
<keyword evidence="10 16" id="KW-0067">ATP-binding</keyword>
<comment type="subcellular location">
    <subcellularLocation>
        <location evidence="1 16">Cytoplasm</location>
    </subcellularLocation>
</comment>
<evidence type="ECO:0000259" key="19">
    <source>
        <dbReference type="PROSITE" id="PS50862"/>
    </source>
</evidence>
<evidence type="ECO:0000256" key="11">
    <source>
        <dbReference type="ARBA" id="ARBA00022842"/>
    </source>
</evidence>
<evidence type="ECO:0000256" key="17">
    <source>
        <dbReference type="PROSITE-ProRule" id="PRU00209"/>
    </source>
</evidence>
<evidence type="ECO:0000313" key="22">
    <source>
        <dbReference type="Proteomes" id="UP000310822"/>
    </source>
</evidence>
<keyword evidence="12 17" id="KW-0694">RNA-binding</keyword>
<evidence type="ECO:0000256" key="1">
    <source>
        <dbReference type="ARBA" id="ARBA00004496"/>
    </source>
</evidence>
<dbReference type="InterPro" id="IPR012340">
    <property type="entry name" value="NA-bd_OB-fold"/>
</dbReference>
<dbReference type="EC" id="6.1.1.6" evidence="16"/>
<keyword evidence="7 16" id="KW-0436">Ligase</keyword>
<keyword evidence="14 16" id="KW-0030">Aminoacyl-tRNA synthetase</keyword>
<dbReference type="FunFam" id="3.30.930.10:FF:000001">
    <property type="entry name" value="Lysine--tRNA ligase"/>
    <property type="match status" value="1"/>
</dbReference>
<feature type="binding site" evidence="16">
    <location>
        <position position="409"/>
    </location>
    <ligand>
        <name>Mg(2+)</name>
        <dbReference type="ChEBI" id="CHEBI:18420"/>
        <label>1</label>
    </ligand>
</feature>
<gene>
    <name evidence="16 21" type="primary">lysS</name>
    <name evidence="21" type="ORF">SAMEA2783718_00458</name>
</gene>
<dbReference type="GO" id="GO:0005524">
    <property type="term" value="F:ATP binding"/>
    <property type="evidence" value="ECO:0007669"/>
    <property type="project" value="UniProtKB-UniRule"/>
</dbReference>
<evidence type="ECO:0000259" key="20">
    <source>
        <dbReference type="PROSITE" id="PS50886"/>
    </source>
</evidence>
<dbReference type="SUPFAM" id="SSF55681">
    <property type="entry name" value="Class II aaRS and biotin synthetases"/>
    <property type="match status" value="1"/>
</dbReference>
<dbReference type="SUPFAM" id="SSF50249">
    <property type="entry name" value="Nucleic acid-binding proteins"/>
    <property type="match status" value="2"/>
</dbReference>
<evidence type="ECO:0000313" key="21">
    <source>
        <dbReference type="EMBL" id="VNB39185.1"/>
    </source>
</evidence>
<comment type="cofactor">
    <cofactor evidence="16 18">
        <name>Mg(2+)</name>
        <dbReference type="ChEBI" id="CHEBI:18420"/>
    </cofactor>
    <text evidence="16 18">Binds 3 Mg(2+) ions per subunit.</text>
</comment>
<keyword evidence="11 16" id="KW-0460">Magnesium</keyword>
<dbReference type="InterPro" id="IPR004365">
    <property type="entry name" value="NA-bd_OB_tRNA"/>
</dbReference>
<dbReference type="InterPro" id="IPR002547">
    <property type="entry name" value="tRNA-bd_dom"/>
</dbReference>
<dbReference type="PROSITE" id="PS50886">
    <property type="entry name" value="TRBD"/>
    <property type="match status" value="1"/>
</dbReference>
<dbReference type="GO" id="GO:0005829">
    <property type="term" value="C:cytosol"/>
    <property type="evidence" value="ECO:0007669"/>
    <property type="project" value="TreeGrafter"/>
</dbReference>
<dbReference type="PRINTS" id="PR00982">
    <property type="entry name" value="TRNASYNTHLYS"/>
</dbReference>
<protein>
    <recommendedName>
        <fullName evidence="16">Lysine--tRNA ligase</fullName>
        <ecNumber evidence="16">6.1.1.6</ecNumber>
    </recommendedName>
    <alternativeName>
        <fullName evidence="16">Lysyl-tRNA synthetase</fullName>
        <shortName evidence="16">LysRS</shortName>
    </alternativeName>
</protein>
<keyword evidence="5 16" id="KW-0963">Cytoplasm</keyword>
<evidence type="ECO:0000256" key="5">
    <source>
        <dbReference type="ARBA" id="ARBA00022490"/>
    </source>
</evidence>
<evidence type="ECO:0000256" key="8">
    <source>
        <dbReference type="ARBA" id="ARBA00022723"/>
    </source>
</evidence>
<accession>A0AAJ5TIP5</accession>
<evidence type="ECO:0000256" key="13">
    <source>
        <dbReference type="ARBA" id="ARBA00022917"/>
    </source>
</evidence>
<dbReference type="InterPro" id="IPR018149">
    <property type="entry name" value="Lys-tRNA-synth_II_C"/>
</dbReference>
<dbReference type="GO" id="GO:0004824">
    <property type="term" value="F:lysine-tRNA ligase activity"/>
    <property type="evidence" value="ECO:0007669"/>
    <property type="project" value="UniProtKB-UniRule"/>
</dbReference>
<feature type="binding site" evidence="16">
    <location>
        <position position="416"/>
    </location>
    <ligand>
        <name>Mg(2+)</name>
        <dbReference type="ChEBI" id="CHEBI:18420"/>
        <label>1</label>
    </ligand>
</feature>
<dbReference type="GO" id="GO:0016740">
    <property type="term" value="F:transferase activity"/>
    <property type="evidence" value="ECO:0007669"/>
    <property type="project" value="UniProtKB-ARBA"/>
</dbReference>
<dbReference type="InterPro" id="IPR044136">
    <property type="entry name" value="Lys-tRNA-ligase_II_N"/>
</dbReference>